<name>A0ACC1MFI0_9APHY</name>
<keyword evidence="2" id="KW-1185">Reference proteome</keyword>
<gene>
    <name evidence="1" type="ORF">NUW54_g14270</name>
</gene>
<accession>A0ACC1MFI0</accession>
<protein>
    <submittedName>
        <fullName evidence="1">Uncharacterized protein</fullName>
    </submittedName>
</protein>
<comment type="caution">
    <text evidence="1">The sequence shown here is derived from an EMBL/GenBank/DDBJ whole genome shotgun (WGS) entry which is preliminary data.</text>
</comment>
<sequence>MAASSGWSVLALEDEVCEMEKQRPLDRARALWSYVIHEYLGAVLMAIVLHTSADRGPIEVGRCHDLIMEIYGRPAVPLQSTVLSSVRSQPLALASVSLCPPATLLRAWASFVVLAVVSYPLPRPIRSPSCPRHSVQPALDDPLTYASASRHPRRLYTYLVPTPFEPYTPSPCLSPTTPPSPSKANHAPEIPSTSSPSKPCSFACLPRHSSSSRAPRTRPD</sequence>
<dbReference type="Proteomes" id="UP001144978">
    <property type="component" value="Unassembled WGS sequence"/>
</dbReference>
<proteinExistence type="predicted"/>
<dbReference type="EMBL" id="JANSHE010007221">
    <property type="protein sequence ID" value="KAJ2963825.1"/>
    <property type="molecule type" value="Genomic_DNA"/>
</dbReference>
<organism evidence="1 2">
    <name type="scientific">Trametes sanguinea</name>
    <dbReference type="NCBI Taxonomy" id="158606"/>
    <lineage>
        <taxon>Eukaryota</taxon>
        <taxon>Fungi</taxon>
        <taxon>Dikarya</taxon>
        <taxon>Basidiomycota</taxon>
        <taxon>Agaricomycotina</taxon>
        <taxon>Agaricomycetes</taxon>
        <taxon>Polyporales</taxon>
        <taxon>Polyporaceae</taxon>
        <taxon>Trametes</taxon>
    </lineage>
</organism>
<evidence type="ECO:0000313" key="2">
    <source>
        <dbReference type="Proteomes" id="UP001144978"/>
    </source>
</evidence>
<evidence type="ECO:0000313" key="1">
    <source>
        <dbReference type="EMBL" id="KAJ2963825.1"/>
    </source>
</evidence>
<reference evidence="1" key="1">
    <citation type="submission" date="2022-08" db="EMBL/GenBank/DDBJ databases">
        <title>Genome Sequence of Pycnoporus sanguineus.</title>
        <authorList>
            <person name="Buettner E."/>
        </authorList>
    </citation>
    <scope>NUCLEOTIDE SEQUENCE</scope>
    <source>
        <strain evidence="1">CG-C14</strain>
    </source>
</reference>